<evidence type="ECO:0000313" key="10">
    <source>
        <dbReference type="Proteomes" id="UP000279384"/>
    </source>
</evidence>
<dbReference type="InterPro" id="IPR002781">
    <property type="entry name" value="TM_pro_TauE-like"/>
</dbReference>
<dbReference type="RefSeq" id="WP_120810740.1">
    <property type="nucleotide sequence ID" value="NZ_RBID01000015.1"/>
</dbReference>
<keyword evidence="4 8" id="KW-1003">Cell membrane</keyword>
<feature type="transmembrane region" description="Helical" evidence="8">
    <location>
        <begin position="34"/>
        <end position="58"/>
    </location>
</feature>
<keyword evidence="6 8" id="KW-1133">Transmembrane helix</keyword>
<sequence>MLADWLPAAIASVLLMGLSKSGFANGFGAFATPLMALAMPITQAAAVMLPLLLVMDMVSVFSLRKSVDGAVLKHCLPAGLCGVLLGWLLLSVVSLAVVSVLVGAMTLCFLLQRLLPAGGIDWRWRPFAWLMSALSGFASFICHAGGPPMMMYCLARNMAPGYLAGTSAVFFFMVNAMKWPLYYQMNLLSSGNMLMALALLPVGIAGVLLGVYLAGRLQRQWFYRVSYAGLLLAGVKLIVDGAQRW</sequence>
<gene>
    <name evidence="9" type="ORF">C8E02_2154</name>
</gene>
<evidence type="ECO:0000256" key="7">
    <source>
        <dbReference type="ARBA" id="ARBA00023136"/>
    </source>
</evidence>
<dbReference type="PANTHER" id="PTHR30269">
    <property type="entry name" value="TRANSMEMBRANE PROTEIN YFCA"/>
    <property type="match status" value="1"/>
</dbReference>
<dbReference type="PANTHER" id="PTHR30269:SF37">
    <property type="entry name" value="MEMBRANE TRANSPORTER PROTEIN"/>
    <property type="match status" value="1"/>
</dbReference>
<dbReference type="Proteomes" id="UP000279384">
    <property type="component" value="Unassembled WGS sequence"/>
</dbReference>
<evidence type="ECO:0000256" key="1">
    <source>
        <dbReference type="ARBA" id="ARBA00004651"/>
    </source>
</evidence>
<comment type="caution">
    <text evidence="9">The sequence shown here is derived from an EMBL/GenBank/DDBJ whole genome shotgun (WGS) entry which is preliminary data.</text>
</comment>
<evidence type="ECO:0000256" key="8">
    <source>
        <dbReference type="RuleBase" id="RU363041"/>
    </source>
</evidence>
<keyword evidence="7 8" id="KW-0472">Membrane</keyword>
<protein>
    <recommendedName>
        <fullName evidence="8">Probable membrane transporter protein</fullName>
    </recommendedName>
</protein>
<evidence type="ECO:0000313" key="9">
    <source>
        <dbReference type="EMBL" id="RKQ57850.1"/>
    </source>
</evidence>
<accession>A0A495BAW6</accession>
<dbReference type="InterPro" id="IPR052017">
    <property type="entry name" value="TSUP"/>
</dbReference>
<comment type="subcellular location">
    <subcellularLocation>
        <location evidence="1 8">Cell membrane</location>
        <topology evidence="1 8">Multi-pass membrane protein</topology>
    </subcellularLocation>
</comment>
<feature type="transmembrane region" description="Helical" evidence="8">
    <location>
        <begin position="158"/>
        <end position="181"/>
    </location>
</feature>
<name>A0A495BAW6_VOGIN</name>
<evidence type="ECO:0000256" key="6">
    <source>
        <dbReference type="ARBA" id="ARBA00022989"/>
    </source>
</evidence>
<dbReference type="EMBL" id="RBID01000015">
    <property type="protein sequence ID" value="RKQ57850.1"/>
    <property type="molecule type" value="Genomic_DNA"/>
</dbReference>
<evidence type="ECO:0000256" key="5">
    <source>
        <dbReference type="ARBA" id="ARBA00022692"/>
    </source>
</evidence>
<feature type="transmembrane region" description="Helical" evidence="8">
    <location>
        <begin position="127"/>
        <end position="146"/>
    </location>
</feature>
<dbReference type="Pfam" id="PF01925">
    <property type="entry name" value="TauE"/>
    <property type="match status" value="1"/>
</dbReference>
<feature type="transmembrane region" description="Helical" evidence="8">
    <location>
        <begin position="193"/>
        <end position="215"/>
    </location>
</feature>
<dbReference type="AlphaFoldDB" id="A0A495BAW6"/>
<proteinExistence type="inferred from homology"/>
<keyword evidence="3" id="KW-0813">Transport</keyword>
<evidence type="ECO:0000256" key="3">
    <source>
        <dbReference type="ARBA" id="ARBA00022448"/>
    </source>
</evidence>
<evidence type="ECO:0000256" key="2">
    <source>
        <dbReference type="ARBA" id="ARBA00009142"/>
    </source>
</evidence>
<organism evidence="9 10">
    <name type="scientific">Vogesella indigofera</name>
    <name type="common">Pseudomonas indigofera</name>
    <dbReference type="NCBI Taxonomy" id="45465"/>
    <lineage>
        <taxon>Bacteria</taxon>
        <taxon>Pseudomonadati</taxon>
        <taxon>Pseudomonadota</taxon>
        <taxon>Betaproteobacteria</taxon>
        <taxon>Neisseriales</taxon>
        <taxon>Chromobacteriaceae</taxon>
        <taxon>Vogesella</taxon>
    </lineage>
</organism>
<dbReference type="GO" id="GO:0005886">
    <property type="term" value="C:plasma membrane"/>
    <property type="evidence" value="ECO:0007669"/>
    <property type="project" value="UniProtKB-SubCell"/>
</dbReference>
<evidence type="ECO:0000256" key="4">
    <source>
        <dbReference type="ARBA" id="ARBA00022475"/>
    </source>
</evidence>
<keyword evidence="5 8" id="KW-0812">Transmembrane</keyword>
<comment type="similarity">
    <text evidence="2 8">Belongs to the 4-toluene sulfonate uptake permease (TSUP) (TC 2.A.102) family.</text>
</comment>
<reference evidence="9 10" key="1">
    <citation type="submission" date="2018-10" db="EMBL/GenBank/DDBJ databases">
        <title>Genomic Encyclopedia of Type Strains, Phase IV (KMG-IV): sequencing the most valuable type-strain genomes for metagenomic binning, comparative biology and taxonomic classification.</title>
        <authorList>
            <person name="Goeker M."/>
        </authorList>
    </citation>
    <scope>NUCLEOTIDE SEQUENCE [LARGE SCALE GENOMIC DNA]</scope>
    <source>
        <strain evidence="9 10">DSM 3303</strain>
    </source>
</reference>